<dbReference type="CDD" id="cd00170">
    <property type="entry name" value="SEC14"/>
    <property type="match status" value="1"/>
</dbReference>
<dbReference type="InterPro" id="IPR036865">
    <property type="entry name" value="CRAL-TRIO_dom_sf"/>
</dbReference>
<dbReference type="AlphaFoldDB" id="A0A182Q6M8"/>
<dbReference type="VEuPathDB" id="VectorBase:AFAF004108"/>
<dbReference type="InterPro" id="IPR036273">
    <property type="entry name" value="CRAL/TRIO_N_dom_sf"/>
</dbReference>
<feature type="domain" description="CRAL-TRIO" evidence="1">
    <location>
        <begin position="140"/>
        <end position="300"/>
    </location>
</feature>
<dbReference type="PROSITE" id="PS50191">
    <property type="entry name" value="CRAL_TRIO"/>
    <property type="match status" value="1"/>
</dbReference>
<dbReference type="Gene3D" id="1.20.5.1200">
    <property type="entry name" value="Alpha-tocopherol transfer"/>
    <property type="match status" value="1"/>
</dbReference>
<dbReference type="EMBL" id="AXCN02000023">
    <property type="status" value="NOT_ANNOTATED_CDS"/>
    <property type="molecule type" value="Genomic_DNA"/>
</dbReference>
<sequence length="327" mass="37420">MARLSSVVQCCFQIRTCCVWCEYGARRSALVDCEIGFCILVNGALNGCYSGQIIMKSGETVCVGNGVEETPELRTSSIAIIKQWLLDERPDLEIPEESKLILYFLRTTKYNMDKTKRKLMTFIKNREKLTEWFTNRDPNRPEIQELLDIGVFLPLHQKDTLNRQVVIVRTSAHNPSKHKQDTVFKVDKMILDLLLYLDETVSIDGVVAIFDMQGVTLGHALQLTPAMIKKSVESWENYPCKPKLLEFVNVPVHVNIVLNVFRSFMSPKMRERVTISRKGSTLEQSITLPLELGGNGESYSELAEYWKQTVLANAQFYAKMEENLFHL</sequence>
<keyword evidence="3" id="KW-1185">Reference proteome</keyword>
<dbReference type="InterPro" id="IPR001251">
    <property type="entry name" value="CRAL-TRIO_dom"/>
</dbReference>
<organism evidence="2 3">
    <name type="scientific">Anopheles farauti</name>
    <dbReference type="NCBI Taxonomy" id="69004"/>
    <lineage>
        <taxon>Eukaryota</taxon>
        <taxon>Metazoa</taxon>
        <taxon>Ecdysozoa</taxon>
        <taxon>Arthropoda</taxon>
        <taxon>Hexapoda</taxon>
        <taxon>Insecta</taxon>
        <taxon>Pterygota</taxon>
        <taxon>Neoptera</taxon>
        <taxon>Endopterygota</taxon>
        <taxon>Diptera</taxon>
        <taxon>Nematocera</taxon>
        <taxon>Culicoidea</taxon>
        <taxon>Culicidae</taxon>
        <taxon>Anophelinae</taxon>
        <taxon>Anopheles</taxon>
    </lineage>
</organism>
<dbReference type="SUPFAM" id="SSF46938">
    <property type="entry name" value="CRAL/TRIO N-terminal domain"/>
    <property type="match status" value="1"/>
</dbReference>
<dbReference type="PANTHER" id="PTHR10174">
    <property type="entry name" value="ALPHA-TOCOPHEROL TRANSFER PROTEIN-RELATED"/>
    <property type="match status" value="1"/>
</dbReference>
<dbReference type="EnsemblMetazoa" id="AFAF004108-RA">
    <property type="protein sequence ID" value="AFAF004108-PA"/>
    <property type="gene ID" value="AFAF004108"/>
</dbReference>
<evidence type="ECO:0000259" key="1">
    <source>
        <dbReference type="PROSITE" id="PS50191"/>
    </source>
</evidence>
<dbReference type="Proteomes" id="UP000075886">
    <property type="component" value="Unassembled WGS sequence"/>
</dbReference>
<protein>
    <recommendedName>
        <fullName evidence="1">CRAL-TRIO domain-containing protein</fullName>
    </recommendedName>
</protein>
<dbReference type="Pfam" id="PF00650">
    <property type="entry name" value="CRAL_TRIO"/>
    <property type="match status" value="1"/>
</dbReference>
<accession>A0A182Q6M8</accession>
<dbReference type="SUPFAM" id="SSF52087">
    <property type="entry name" value="CRAL/TRIO domain"/>
    <property type="match status" value="1"/>
</dbReference>
<dbReference type="STRING" id="69004.A0A182Q6M8"/>
<dbReference type="GO" id="GO:0016020">
    <property type="term" value="C:membrane"/>
    <property type="evidence" value="ECO:0007669"/>
    <property type="project" value="TreeGrafter"/>
</dbReference>
<name>A0A182Q6M8_9DIPT</name>
<proteinExistence type="predicted"/>
<dbReference type="SMART" id="SM00516">
    <property type="entry name" value="SEC14"/>
    <property type="match status" value="1"/>
</dbReference>
<dbReference type="GO" id="GO:1902936">
    <property type="term" value="F:phosphatidylinositol bisphosphate binding"/>
    <property type="evidence" value="ECO:0007669"/>
    <property type="project" value="TreeGrafter"/>
</dbReference>
<dbReference type="Gene3D" id="3.40.525.10">
    <property type="entry name" value="CRAL-TRIO lipid binding domain"/>
    <property type="match status" value="1"/>
</dbReference>
<reference evidence="2" key="2">
    <citation type="submission" date="2020-05" db="UniProtKB">
        <authorList>
            <consortium name="EnsemblMetazoa"/>
        </authorList>
    </citation>
    <scope>IDENTIFICATION</scope>
    <source>
        <strain evidence="2">FAR1</strain>
    </source>
</reference>
<reference evidence="3" key="1">
    <citation type="submission" date="2014-01" db="EMBL/GenBank/DDBJ databases">
        <title>The Genome Sequence of Anopheles farauti FAR1 (V2).</title>
        <authorList>
            <consortium name="The Broad Institute Genomics Platform"/>
            <person name="Neafsey D.E."/>
            <person name="Besansky N."/>
            <person name="Howell P."/>
            <person name="Walton C."/>
            <person name="Young S.K."/>
            <person name="Zeng Q."/>
            <person name="Gargeya S."/>
            <person name="Fitzgerald M."/>
            <person name="Haas B."/>
            <person name="Abouelleil A."/>
            <person name="Allen A.W."/>
            <person name="Alvarado L."/>
            <person name="Arachchi H.M."/>
            <person name="Berlin A.M."/>
            <person name="Chapman S.B."/>
            <person name="Gainer-Dewar J."/>
            <person name="Goldberg J."/>
            <person name="Griggs A."/>
            <person name="Gujja S."/>
            <person name="Hansen M."/>
            <person name="Howarth C."/>
            <person name="Imamovic A."/>
            <person name="Ireland A."/>
            <person name="Larimer J."/>
            <person name="McCowan C."/>
            <person name="Murphy C."/>
            <person name="Pearson M."/>
            <person name="Poon T.W."/>
            <person name="Priest M."/>
            <person name="Roberts A."/>
            <person name="Saif S."/>
            <person name="Shea T."/>
            <person name="Sisk P."/>
            <person name="Sykes S."/>
            <person name="Wortman J."/>
            <person name="Nusbaum C."/>
            <person name="Birren B."/>
        </authorList>
    </citation>
    <scope>NUCLEOTIDE SEQUENCE [LARGE SCALE GENOMIC DNA]</scope>
    <source>
        <strain evidence="3">FAR1</strain>
    </source>
</reference>
<dbReference type="PANTHER" id="PTHR10174:SF224">
    <property type="entry name" value="RETINOL-BINDING PROTEIN PINTA"/>
    <property type="match status" value="1"/>
</dbReference>
<evidence type="ECO:0000313" key="2">
    <source>
        <dbReference type="EnsemblMetazoa" id="AFAF004108-PA"/>
    </source>
</evidence>
<evidence type="ECO:0000313" key="3">
    <source>
        <dbReference type="Proteomes" id="UP000075886"/>
    </source>
</evidence>